<dbReference type="STRING" id="568860.SAMN05421811_104529"/>
<keyword evidence="4 7" id="KW-0812">Transmembrane</keyword>
<evidence type="ECO:0000256" key="2">
    <source>
        <dbReference type="ARBA" id="ARBA00022448"/>
    </source>
</evidence>
<feature type="domain" description="ABC transmembrane type-1" evidence="8">
    <location>
        <begin position="63"/>
        <end position="247"/>
    </location>
</feature>
<comment type="similarity">
    <text evidence="7">Belongs to the binding-protein-dependent transport system permease family.</text>
</comment>
<accession>A0A1I0HVJ9</accession>
<dbReference type="PROSITE" id="PS50928">
    <property type="entry name" value="ABC_TM1"/>
    <property type="match status" value="1"/>
</dbReference>
<dbReference type="GO" id="GO:0055085">
    <property type="term" value="P:transmembrane transport"/>
    <property type="evidence" value="ECO:0007669"/>
    <property type="project" value="InterPro"/>
</dbReference>
<feature type="transmembrane region" description="Helical" evidence="7">
    <location>
        <begin position="70"/>
        <end position="91"/>
    </location>
</feature>
<evidence type="ECO:0000256" key="3">
    <source>
        <dbReference type="ARBA" id="ARBA00022475"/>
    </source>
</evidence>
<protein>
    <submittedName>
        <fullName evidence="9">ABC-type nitrate/sulfonate/bicarbonate transport system, permease component</fullName>
    </submittedName>
</protein>
<sequence length="261" mass="27517">MRSVLTWRRLPGWRQLLSILVTLLLVQALSVTGLLSRDSFPLPSEVLVRLGELVTGAGFWVSVGDSLGQAMLGLALGTAVAVPLGLLLGRFAPAEQAVRPIIEFLRPIPSIALLPLVILTAGVGMSGSVILTGLSSLWMVLVLAIRGARATDPVAEQTLVSFGVPPLARVWRLVLPSALPFILTGIRIAASVALVVAITVELLGGMPGLGKDVQASLQNGDKAGVYAYTIAAGLLGLLVNFVFVPIEDRLLSWHSSRRAAR</sequence>
<gene>
    <name evidence="9" type="ORF">SAMN05421811_104529</name>
</gene>
<dbReference type="CDD" id="cd06261">
    <property type="entry name" value="TM_PBP2"/>
    <property type="match status" value="1"/>
</dbReference>
<comment type="subcellular location">
    <subcellularLocation>
        <location evidence="1 7">Cell membrane</location>
        <topology evidence="1 7">Multi-pass membrane protein</topology>
    </subcellularLocation>
</comment>
<evidence type="ECO:0000256" key="5">
    <source>
        <dbReference type="ARBA" id="ARBA00022989"/>
    </source>
</evidence>
<dbReference type="PANTHER" id="PTHR30151:SF0">
    <property type="entry name" value="ABC TRANSPORTER PERMEASE PROTEIN MJ0413-RELATED"/>
    <property type="match status" value="1"/>
</dbReference>
<evidence type="ECO:0000313" key="9">
    <source>
        <dbReference type="EMBL" id="SET88091.1"/>
    </source>
</evidence>
<dbReference type="AlphaFoldDB" id="A0A1I0HVJ9"/>
<proteinExistence type="inferred from homology"/>
<dbReference type="OrthoDB" id="5458199at2"/>
<dbReference type="Gene3D" id="1.10.3720.10">
    <property type="entry name" value="MetI-like"/>
    <property type="match status" value="1"/>
</dbReference>
<dbReference type="PANTHER" id="PTHR30151">
    <property type="entry name" value="ALKANE SULFONATE ABC TRANSPORTER-RELATED, MEMBRANE SUBUNIT"/>
    <property type="match status" value="1"/>
</dbReference>
<evidence type="ECO:0000259" key="8">
    <source>
        <dbReference type="PROSITE" id="PS50928"/>
    </source>
</evidence>
<dbReference type="InterPro" id="IPR000515">
    <property type="entry name" value="MetI-like"/>
</dbReference>
<keyword evidence="3" id="KW-1003">Cell membrane</keyword>
<keyword evidence="5 7" id="KW-1133">Transmembrane helix</keyword>
<evidence type="ECO:0000313" key="10">
    <source>
        <dbReference type="Proteomes" id="UP000199361"/>
    </source>
</evidence>
<feature type="transmembrane region" description="Helical" evidence="7">
    <location>
        <begin position="112"/>
        <end position="145"/>
    </location>
</feature>
<reference evidence="9 10" key="1">
    <citation type="submission" date="2016-10" db="EMBL/GenBank/DDBJ databases">
        <authorList>
            <person name="de Groot N.N."/>
        </authorList>
    </citation>
    <scope>NUCLEOTIDE SEQUENCE [LARGE SCALE GENOMIC DNA]</scope>
    <source>
        <strain evidence="9 10">CGMCC 4.5598</strain>
    </source>
</reference>
<evidence type="ECO:0000256" key="1">
    <source>
        <dbReference type="ARBA" id="ARBA00004651"/>
    </source>
</evidence>
<evidence type="ECO:0000256" key="4">
    <source>
        <dbReference type="ARBA" id="ARBA00022692"/>
    </source>
</evidence>
<keyword evidence="6 7" id="KW-0472">Membrane</keyword>
<keyword evidence="10" id="KW-1185">Reference proteome</keyword>
<dbReference type="RefSeq" id="WP_091081610.1">
    <property type="nucleotide sequence ID" value="NZ_FOHX01000004.1"/>
</dbReference>
<dbReference type="Pfam" id="PF00528">
    <property type="entry name" value="BPD_transp_1"/>
    <property type="match status" value="1"/>
</dbReference>
<dbReference type="SUPFAM" id="SSF161098">
    <property type="entry name" value="MetI-like"/>
    <property type="match status" value="1"/>
</dbReference>
<dbReference type="GO" id="GO:0005886">
    <property type="term" value="C:plasma membrane"/>
    <property type="evidence" value="ECO:0007669"/>
    <property type="project" value="UniProtKB-SubCell"/>
</dbReference>
<feature type="transmembrane region" description="Helical" evidence="7">
    <location>
        <begin position="225"/>
        <end position="246"/>
    </location>
</feature>
<keyword evidence="2 7" id="KW-0813">Transport</keyword>
<evidence type="ECO:0000256" key="7">
    <source>
        <dbReference type="RuleBase" id="RU363032"/>
    </source>
</evidence>
<dbReference type="EMBL" id="FOHX01000004">
    <property type="protein sequence ID" value="SET88091.1"/>
    <property type="molecule type" value="Genomic_DNA"/>
</dbReference>
<evidence type="ECO:0000256" key="6">
    <source>
        <dbReference type="ARBA" id="ARBA00023136"/>
    </source>
</evidence>
<feature type="transmembrane region" description="Helical" evidence="7">
    <location>
        <begin position="181"/>
        <end position="204"/>
    </location>
</feature>
<dbReference type="InterPro" id="IPR035906">
    <property type="entry name" value="MetI-like_sf"/>
</dbReference>
<name>A0A1I0HVJ9_9ACTN</name>
<dbReference type="Proteomes" id="UP000199361">
    <property type="component" value="Unassembled WGS sequence"/>
</dbReference>
<organism evidence="9 10">
    <name type="scientific">Nonomuraea wenchangensis</name>
    <dbReference type="NCBI Taxonomy" id="568860"/>
    <lineage>
        <taxon>Bacteria</taxon>
        <taxon>Bacillati</taxon>
        <taxon>Actinomycetota</taxon>
        <taxon>Actinomycetes</taxon>
        <taxon>Streptosporangiales</taxon>
        <taxon>Streptosporangiaceae</taxon>
        <taxon>Nonomuraea</taxon>
    </lineage>
</organism>